<dbReference type="Pfam" id="PF00384">
    <property type="entry name" value="Molybdopterin"/>
    <property type="match status" value="1"/>
</dbReference>
<dbReference type="NCBIfam" id="TIGR01409">
    <property type="entry name" value="TAT_signal_seq"/>
    <property type="match status" value="1"/>
</dbReference>
<evidence type="ECO:0000256" key="9">
    <source>
        <dbReference type="ARBA" id="ARBA00023014"/>
    </source>
</evidence>
<dbReference type="PANTHER" id="PTHR43598">
    <property type="entry name" value="TUNGSTEN-CONTAINING FORMYLMETHANOFURAN DEHYDROGENASE 2 SUBUNIT B"/>
    <property type="match status" value="1"/>
</dbReference>
<dbReference type="GO" id="GO:0016491">
    <property type="term" value="F:oxidoreductase activity"/>
    <property type="evidence" value="ECO:0007669"/>
    <property type="project" value="UniProtKB-KW"/>
</dbReference>
<keyword evidence="7 11" id="KW-0560">Oxidoreductase</keyword>
<dbReference type="eggNOG" id="COG0243">
    <property type="taxonomic scope" value="Bacteria"/>
</dbReference>
<comment type="similarity">
    <text evidence="3">Belongs to the prokaryotic molybdopterin-containing oxidoreductase family.</text>
</comment>
<dbReference type="RefSeq" id="WP_011139023.1">
    <property type="nucleotide sequence ID" value="NC_005090.1"/>
</dbReference>
<dbReference type="InterPro" id="IPR019546">
    <property type="entry name" value="TAT_signal_bac_arc"/>
</dbReference>
<sequence length="939" mass="104288">MSEALSGRGNDRRKFLKMSALAGVAGVSQAVGSDQSKVLRPATKQELIEKYPVSKKVKTICTYCSVGCGIIAEVVDGVWVRQEVAQDHPISQGGHCCKGADMIDKARSETRLRYPIEKVGGKWRKTSWDSAMDKIAKQLQDLTQKYGPDSVMFIGGSKCSIEQSYYFRKFAAFFGTNNLDTIARICHAPTVAGVSNTLGYGGMTNHLADMMHSKAIFIIGGNPAVNHPVGMVHILRAKEAGAKIIVVDPHFSRTATKADHYVRLRNGTDVAFMYGMIRHIVKNGLEDKEFIRQRLFGYEEILKECEQYTPEVVEEVTGVPAQQLIEITEIFAKAKPASLIWGMGLTQHTTGTSNTRLAPILQMILGNIGKRGGGTNVLRGHDNVQGASDMGNLADSLPGYYGLDKNAWNHFCGIWKVDFEAMQKRFKTPDMMHKKGFSVSTWRYGVTEEENIPHNAGTKLRALIVVGSGISTIARVDTTKDALDKMDLVVFFDPYFNDAAALTNRKDNLYILPAATQMETSGSVAATNRSYQWRSMVMKPLFECRPDEEILFDLAKRLGFYEEYTRSLGDGKGNFVWPDDATREVAKAIRTVGFQGRTPERLKAHAENWHMFDKFTLRGKGGPVKGEYYGLPWPCWSEKHPGTPNLWDDSIPVMDGGLGFRVRWGDVSPTGESLLASQDSSLPGSKFKGGHSMITDKNVEAITGIALTEEEKAKVAGKTWATDTTNILVEKALAAGLSPMGNGRARAIVWEWTDQIPKHREPIYTIRHDLISQYPTFKDKPNHFRANIRYESRQKEKDWTKEFPLNMLSGRLVAQFGTGTETRSAHYLAEVQPEMFVEIHPETATDLGVKHGDMVWVHGTNGAKILVKARHSYKVNKTSVFLPQNFGGMYQGESLVPYHIAGTEPYVIGESCNTITSDAYDINTSTPETKCGLCRIEKA</sequence>
<dbReference type="EC" id="1.2.1.2" evidence="11"/>
<evidence type="ECO:0000256" key="6">
    <source>
        <dbReference type="ARBA" id="ARBA00022723"/>
    </source>
</evidence>
<comment type="cofactor">
    <cofactor evidence="1">
        <name>[4Fe-4S] cluster</name>
        <dbReference type="ChEBI" id="CHEBI:49883"/>
    </cofactor>
</comment>
<reference evidence="11 12" key="1">
    <citation type="journal article" date="2003" name="Proc. Natl. Acad. Sci. U.S.A.">
        <title>Complete genome sequence and analysis of Wolinella succinogenes.</title>
        <authorList>
            <person name="Baar C."/>
            <person name="Eppinger M."/>
            <person name="Raddatz G."/>
            <person name="Simon JM."/>
            <person name="Lanz C."/>
            <person name="Klimmek O."/>
            <person name="Nandakumar R."/>
            <person name="Gross R."/>
            <person name="Rosinus A."/>
            <person name="Keller H."/>
            <person name="Jagtap P."/>
            <person name="Linke B."/>
            <person name="Meyer F."/>
            <person name="Lederer H."/>
            <person name="Schuster S.C."/>
        </authorList>
    </citation>
    <scope>NUCLEOTIDE SEQUENCE [LARGE SCALE GENOMIC DNA]</scope>
    <source>
        <strain evidence="12">ATCC 29543 / DSM 1740 / CCUG 13145 / JCM 31913 / LMG 7466 / NCTC 11488 / FDC 602W</strain>
    </source>
</reference>
<dbReference type="GO" id="GO:0030313">
    <property type="term" value="C:cell envelope"/>
    <property type="evidence" value="ECO:0007669"/>
    <property type="project" value="UniProtKB-SubCell"/>
</dbReference>
<protein>
    <submittedName>
        <fullName evidence="11">FORMATE DEHYDROGENASE LARGE SUBUNIT</fullName>
        <ecNumber evidence="11">1.2.1.2</ecNumber>
    </submittedName>
</protein>
<dbReference type="Pfam" id="PF01568">
    <property type="entry name" value="Molydop_binding"/>
    <property type="match status" value="1"/>
</dbReference>
<evidence type="ECO:0000256" key="1">
    <source>
        <dbReference type="ARBA" id="ARBA00001966"/>
    </source>
</evidence>
<keyword evidence="12" id="KW-1185">Reference proteome</keyword>
<dbReference type="FunFam" id="2.20.25.90:FF:000006">
    <property type="entry name" value="Formate dehydrogenase alpha subunit"/>
    <property type="match status" value="1"/>
</dbReference>
<dbReference type="Gene3D" id="2.20.25.90">
    <property type="entry name" value="ADC-like domains"/>
    <property type="match status" value="1"/>
</dbReference>
<keyword evidence="4" id="KW-0004">4Fe-4S</keyword>
<name>Q7M971_WOLSU</name>
<dbReference type="GO" id="GO:0030151">
    <property type="term" value="F:molybdenum ion binding"/>
    <property type="evidence" value="ECO:0007669"/>
    <property type="project" value="TreeGrafter"/>
</dbReference>
<keyword evidence="8" id="KW-0408">Iron</keyword>
<accession>Q7M971</accession>
<dbReference type="EMBL" id="BX571660">
    <property type="protein sequence ID" value="CAE10233.1"/>
    <property type="molecule type" value="Genomic_DNA"/>
</dbReference>
<dbReference type="InterPro" id="IPR027467">
    <property type="entry name" value="MopterinOxRdtase_cofactor_BS"/>
</dbReference>
<dbReference type="CDD" id="cd02792">
    <property type="entry name" value="MopB_CT_Formate-Dh-Na-like"/>
    <property type="match status" value="1"/>
</dbReference>
<keyword evidence="5" id="KW-0500">Molybdenum</keyword>
<evidence type="ECO:0000313" key="12">
    <source>
        <dbReference type="Proteomes" id="UP000000422"/>
    </source>
</evidence>
<dbReference type="InterPro" id="IPR006656">
    <property type="entry name" value="Mopterin_OxRdtase"/>
</dbReference>
<dbReference type="GO" id="GO:0043546">
    <property type="term" value="F:molybdopterin cofactor binding"/>
    <property type="evidence" value="ECO:0007669"/>
    <property type="project" value="InterPro"/>
</dbReference>
<dbReference type="FunFam" id="3.40.228.10:FF:000002">
    <property type="entry name" value="Formate dehydrogenase subunit alpha"/>
    <property type="match status" value="1"/>
</dbReference>
<feature type="domain" description="4Fe-4S Mo/W bis-MGD-type" evidence="10">
    <location>
        <begin position="54"/>
        <end position="110"/>
    </location>
</feature>
<keyword evidence="6" id="KW-0479">Metal-binding</keyword>
<dbReference type="GO" id="GO:0009061">
    <property type="term" value="P:anaerobic respiration"/>
    <property type="evidence" value="ECO:0007669"/>
    <property type="project" value="TreeGrafter"/>
</dbReference>
<dbReference type="Pfam" id="PF04879">
    <property type="entry name" value="Molybdop_Fe4S4"/>
    <property type="match status" value="1"/>
</dbReference>
<evidence type="ECO:0000256" key="7">
    <source>
        <dbReference type="ARBA" id="ARBA00023002"/>
    </source>
</evidence>
<dbReference type="InterPro" id="IPR009010">
    <property type="entry name" value="Asp_de-COase-like_dom_sf"/>
</dbReference>
<dbReference type="Gene3D" id="3.40.50.740">
    <property type="match status" value="1"/>
</dbReference>
<organism evidence="12">
    <name type="scientific">Wolinella succinogenes (strain ATCC 29543 / DSM 1740 / CCUG 13145 / JCM 31913 / LMG 7466 / NCTC 11488 / FDC 602W)</name>
    <name type="common">Vibrio succinogenes</name>
    <dbReference type="NCBI Taxonomy" id="273121"/>
    <lineage>
        <taxon>Bacteria</taxon>
        <taxon>Pseudomonadati</taxon>
        <taxon>Campylobacterota</taxon>
        <taxon>Epsilonproteobacteria</taxon>
        <taxon>Campylobacterales</taxon>
        <taxon>Helicobacteraceae</taxon>
        <taxon>Wolinella</taxon>
    </lineage>
</organism>
<dbReference type="AlphaFoldDB" id="Q7M971"/>
<dbReference type="InterPro" id="IPR006657">
    <property type="entry name" value="MoPterin_dinucl-bd_dom"/>
</dbReference>
<evidence type="ECO:0000313" key="11">
    <source>
        <dbReference type="EMBL" id="CAE10233.1"/>
    </source>
</evidence>
<dbReference type="eggNOG" id="COG3383">
    <property type="taxonomic scope" value="Bacteria"/>
</dbReference>
<dbReference type="Gene3D" id="3.40.228.10">
    <property type="entry name" value="Dimethylsulfoxide Reductase, domain 2"/>
    <property type="match status" value="1"/>
</dbReference>
<proteinExistence type="inferred from homology"/>
<evidence type="ECO:0000259" key="10">
    <source>
        <dbReference type="PROSITE" id="PS51669"/>
    </source>
</evidence>
<dbReference type="KEGG" id="wsu:WS1146"/>
<evidence type="ECO:0000256" key="3">
    <source>
        <dbReference type="ARBA" id="ARBA00010312"/>
    </source>
</evidence>
<dbReference type="STRING" id="273121.WS1146"/>
<evidence type="ECO:0000256" key="2">
    <source>
        <dbReference type="ARBA" id="ARBA00004196"/>
    </source>
</evidence>
<dbReference type="PROSITE" id="PS00551">
    <property type="entry name" value="MOLYBDOPTERIN_PROK_1"/>
    <property type="match status" value="1"/>
</dbReference>
<dbReference type="HOGENOM" id="CLU_000422_1_1_7"/>
<evidence type="ECO:0000256" key="8">
    <source>
        <dbReference type="ARBA" id="ARBA00023004"/>
    </source>
</evidence>
<evidence type="ECO:0000256" key="4">
    <source>
        <dbReference type="ARBA" id="ARBA00022485"/>
    </source>
</evidence>
<dbReference type="GO" id="GO:0051539">
    <property type="term" value="F:4 iron, 4 sulfur cluster binding"/>
    <property type="evidence" value="ECO:0007669"/>
    <property type="project" value="UniProtKB-KW"/>
</dbReference>
<dbReference type="PROSITE" id="PS51669">
    <property type="entry name" value="4FE4S_MOW_BIS_MGD"/>
    <property type="match status" value="1"/>
</dbReference>
<dbReference type="PANTHER" id="PTHR43598:SF1">
    <property type="entry name" value="FORMATE DEHYDROGENASE-O MAJOR SUBUNIT"/>
    <property type="match status" value="1"/>
</dbReference>
<dbReference type="PIRSF" id="PIRSF036643">
    <property type="entry name" value="FDH_alpha"/>
    <property type="match status" value="1"/>
</dbReference>
<gene>
    <name evidence="11" type="primary">FDHA</name>
    <name evidence="11" type="ordered locus">WS1146</name>
</gene>
<dbReference type="SUPFAM" id="SSF53706">
    <property type="entry name" value="Formate dehydrogenase/DMSO reductase, domains 1-3"/>
    <property type="match status" value="1"/>
</dbReference>
<evidence type="ECO:0000256" key="5">
    <source>
        <dbReference type="ARBA" id="ARBA00022505"/>
    </source>
</evidence>
<dbReference type="SMART" id="SM00926">
    <property type="entry name" value="Molybdop_Fe4S4"/>
    <property type="match status" value="1"/>
</dbReference>
<keyword evidence="9" id="KW-0411">Iron-sulfur</keyword>
<dbReference type="SUPFAM" id="SSF50692">
    <property type="entry name" value="ADC-like"/>
    <property type="match status" value="1"/>
</dbReference>
<dbReference type="GO" id="GO:0009055">
    <property type="term" value="F:electron transfer activity"/>
    <property type="evidence" value="ECO:0007669"/>
    <property type="project" value="TreeGrafter"/>
</dbReference>
<dbReference type="Proteomes" id="UP000000422">
    <property type="component" value="Chromosome"/>
</dbReference>
<dbReference type="InterPro" id="IPR006963">
    <property type="entry name" value="Mopterin_OxRdtase_4Fe-4S_dom"/>
</dbReference>
<comment type="subcellular location">
    <subcellularLocation>
        <location evidence="2">Cell envelope</location>
    </subcellularLocation>
</comment>
<dbReference type="Gene3D" id="2.40.40.20">
    <property type="match status" value="1"/>
</dbReference>